<dbReference type="GO" id="GO:0006281">
    <property type="term" value="P:DNA repair"/>
    <property type="evidence" value="ECO:0007669"/>
    <property type="project" value="InterPro"/>
</dbReference>
<dbReference type="PANTHER" id="PTHR30255:SF2">
    <property type="entry name" value="SINGLE-STRANDED-DNA-SPECIFIC EXONUCLEASE RECJ"/>
    <property type="match status" value="1"/>
</dbReference>
<reference evidence="9 10" key="1">
    <citation type="journal article" date="2016" name="Nat. Commun.">
        <title>Thousands of microbial genomes shed light on interconnected biogeochemical processes in an aquifer system.</title>
        <authorList>
            <person name="Anantharaman K."/>
            <person name="Brown C.T."/>
            <person name="Hug L.A."/>
            <person name="Sharon I."/>
            <person name="Castelle C.J."/>
            <person name="Probst A.J."/>
            <person name="Thomas B.C."/>
            <person name="Singh A."/>
            <person name="Wilkins M.J."/>
            <person name="Karaoz U."/>
            <person name="Brodie E.L."/>
            <person name="Williams K.H."/>
            <person name="Hubbard S.S."/>
            <person name="Banfield J.F."/>
        </authorList>
    </citation>
    <scope>NUCLEOTIDE SEQUENCE [LARGE SCALE GENOMIC DNA]</scope>
</reference>
<dbReference type="NCBIfam" id="TIGR00644">
    <property type="entry name" value="recJ"/>
    <property type="match status" value="1"/>
</dbReference>
<dbReference type="Gene3D" id="2.40.50.460">
    <property type="match status" value="1"/>
</dbReference>
<dbReference type="Pfam" id="PF02272">
    <property type="entry name" value="DHHA1"/>
    <property type="match status" value="1"/>
</dbReference>
<dbReference type="Pfam" id="PF17768">
    <property type="entry name" value="RecJ_OB"/>
    <property type="match status" value="1"/>
</dbReference>
<keyword evidence="5 9" id="KW-0269">Exonuclease</keyword>
<comment type="similarity">
    <text evidence="1">Belongs to the RecJ family.</text>
</comment>
<dbReference type="Pfam" id="PF01368">
    <property type="entry name" value="DHH"/>
    <property type="match status" value="1"/>
</dbReference>
<evidence type="ECO:0000256" key="1">
    <source>
        <dbReference type="ARBA" id="ARBA00005915"/>
    </source>
</evidence>
<dbReference type="InterPro" id="IPR051673">
    <property type="entry name" value="SSDNA_exonuclease_RecJ"/>
</dbReference>
<organism evidence="9 10">
    <name type="scientific">Candidatus Spechtbacteria bacterium RIFCSPHIGHO2_01_FULL_43_30</name>
    <dbReference type="NCBI Taxonomy" id="1802158"/>
    <lineage>
        <taxon>Bacteria</taxon>
        <taxon>Candidatus Spechtiibacteriota</taxon>
    </lineage>
</organism>
<proteinExistence type="inferred from homology"/>
<sequence length="616" mass="68897">MTYITDWVKKEEAPQSFPKEFPEYSDITRILLWVRGLKDQNAIDEFFNPDYSSDLHNPLLLKDAPEAVSRIFEALAKNQKIVVYGDYDSDGVCGATILTEALKIIGFPKANLGIYLPDREKEGYGLKVGPVEEFIKEKYNLIITVDCGTTSHEAIDLAKRNGIDTVVIDHHRVIGEPPRCAAFVNAHQEGDGYPFKDLCGAAVAFKIVCALFQESKAKCGIPVFPYIDYAGKRESHMGCLVAPEGQEKWLLDLAAIATITDMMPLLGENRTIVKYGLFVLAQTRRVGLKALMDVAGVKPVIEEESLITNINPFTVGFVLGPRINAAGRMDHANSAFSLLNTKNYDEALSLAKQIDNSNRERQELVFNITRELEERFSDKNESYVIFEGDKSWPIGVVGIVAGRIVEKYHRPAFIYQIKNDGTCAGSIRTIKGFNVVRALESVKDILVNFGGHPQAGGFTVSGDRVEEMKKRIETLAKETLSEEDFVKRLEYDAELNFEDLSWQTHDEIQKFQPFGEGNREPVFLLKNVKILSVDVFSKSNRNNSRNSGGSGNGKKHLRIFVDIGGTRRKAMGFGIGDKGKDLKPGDSLDILFNFAIDEWNGTRDLMLKLVDFRLTE</sequence>
<feature type="domain" description="DHHA1" evidence="7">
    <location>
        <begin position="383"/>
        <end position="477"/>
    </location>
</feature>
<evidence type="ECO:0000256" key="2">
    <source>
        <dbReference type="ARBA" id="ARBA00019841"/>
    </source>
</evidence>
<dbReference type="InterPro" id="IPR038763">
    <property type="entry name" value="DHH_sf"/>
</dbReference>
<comment type="caution">
    <text evidence="9">The sequence shown here is derived from an EMBL/GenBank/DDBJ whole genome shotgun (WGS) entry which is preliminary data.</text>
</comment>
<evidence type="ECO:0000259" key="8">
    <source>
        <dbReference type="Pfam" id="PF17768"/>
    </source>
</evidence>
<evidence type="ECO:0000313" key="10">
    <source>
        <dbReference type="Proteomes" id="UP000177932"/>
    </source>
</evidence>
<dbReference type="AlphaFoldDB" id="A0A1G2H659"/>
<accession>A0A1G2H659</accession>
<evidence type="ECO:0000259" key="6">
    <source>
        <dbReference type="Pfam" id="PF01368"/>
    </source>
</evidence>
<protein>
    <recommendedName>
        <fullName evidence="2">Single-stranded-DNA-specific exonuclease RecJ</fullName>
    </recommendedName>
</protein>
<feature type="domain" description="RecJ OB" evidence="8">
    <location>
        <begin position="491"/>
        <end position="611"/>
    </location>
</feature>
<dbReference type="InterPro" id="IPR004610">
    <property type="entry name" value="RecJ"/>
</dbReference>
<dbReference type="Proteomes" id="UP000177932">
    <property type="component" value="Unassembled WGS sequence"/>
</dbReference>
<feature type="domain" description="DDH" evidence="6">
    <location>
        <begin position="80"/>
        <end position="212"/>
    </location>
</feature>
<evidence type="ECO:0000256" key="3">
    <source>
        <dbReference type="ARBA" id="ARBA00022722"/>
    </source>
</evidence>
<dbReference type="EMBL" id="MHOD01000024">
    <property type="protein sequence ID" value="OGZ57711.1"/>
    <property type="molecule type" value="Genomic_DNA"/>
</dbReference>
<dbReference type="InterPro" id="IPR041122">
    <property type="entry name" value="RecJ_OB"/>
</dbReference>
<dbReference type="PANTHER" id="PTHR30255">
    <property type="entry name" value="SINGLE-STRANDED-DNA-SPECIFIC EXONUCLEASE RECJ"/>
    <property type="match status" value="1"/>
</dbReference>
<evidence type="ECO:0000313" key="9">
    <source>
        <dbReference type="EMBL" id="OGZ57711.1"/>
    </source>
</evidence>
<dbReference type="GO" id="GO:0003676">
    <property type="term" value="F:nucleic acid binding"/>
    <property type="evidence" value="ECO:0007669"/>
    <property type="project" value="InterPro"/>
</dbReference>
<evidence type="ECO:0000259" key="7">
    <source>
        <dbReference type="Pfam" id="PF02272"/>
    </source>
</evidence>
<evidence type="ECO:0000256" key="5">
    <source>
        <dbReference type="ARBA" id="ARBA00022839"/>
    </source>
</evidence>
<dbReference type="GO" id="GO:0006310">
    <property type="term" value="P:DNA recombination"/>
    <property type="evidence" value="ECO:0007669"/>
    <property type="project" value="InterPro"/>
</dbReference>
<gene>
    <name evidence="9" type="ORF">A2827_00255</name>
</gene>
<keyword evidence="3" id="KW-0540">Nuclease</keyword>
<name>A0A1G2H659_9BACT</name>
<dbReference type="InterPro" id="IPR001667">
    <property type="entry name" value="DDH_dom"/>
</dbReference>
<evidence type="ECO:0000256" key="4">
    <source>
        <dbReference type="ARBA" id="ARBA00022801"/>
    </source>
</evidence>
<keyword evidence="4" id="KW-0378">Hydrolase</keyword>
<dbReference type="STRING" id="1802158.A2827_00255"/>
<dbReference type="Gene3D" id="3.90.1640.30">
    <property type="match status" value="1"/>
</dbReference>
<dbReference type="SUPFAM" id="SSF64182">
    <property type="entry name" value="DHH phosphoesterases"/>
    <property type="match status" value="1"/>
</dbReference>
<dbReference type="InterPro" id="IPR003156">
    <property type="entry name" value="DHHA1_dom"/>
</dbReference>
<dbReference type="GO" id="GO:0008409">
    <property type="term" value="F:5'-3' exonuclease activity"/>
    <property type="evidence" value="ECO:0007669"/>
    <property type="project" value="InterPro"/>
</dbReference>